<protein>
    <recommendedName>
        <fullName evidence="8">EamA domain-containing protein</fullName>
    </recommendedName>
</protein>
<dbReference type="STRING" id="1223523.H340_00535"/>
<proteinExistence type="inferred from homology"/>
<sequence length="321" mass="32290">MQGTTYVPAGMSGATGASGTPGADRASGRGTAAKGPAAGSDVKDLLLTALAPASWATVYSVTAALLPDNRPMLAATLRALPAGLVLLAYNRKLPHGSWWWKSTVLAILNFGAFLPLVFFAAYRLPGGVAATIGAVQPLMVAGFSLLVLRVRTSPPVLLAAVAGVGGVALMTLTGRAALDPLGVAAALLAVGLIGLSIVLTKKWGSGESPLVMTGWQLTVASVLLKPFTLLGEGLPSHLTGANIAGYAYIGVVATAAAYPLFFRGIGRLAPTSVSLLSLVGPPVAAVIGVVAMDQVLTVWQVVGLVVALAAVVAGQALGRKS</sequence>
<dbReference type="RefSeq" id="WP_004937657.1">
    <property type="nucleotide sequence ID" value="NZ_AORZ01000001.1"/>
</dbReference>
<feature type="transmembrane region" description="Helical" evidence="7">
    <location>
        <begin position="102"/>
        <end position="122"/>
    </location>
</feature>
<dbReference type="PATRIC" id="fig|1223523.3.peg.113"/>
<evidence type="ECO:0000256" key="4">
    <source>
        <dbReference type="ARBA" id="ARBA00022989"/>
    </source>
</evidence>
<keyword evidence="4 7" id="KW-1133">Transmembrane helix</keyword>
<dbReference type="SUPFAM" id="SSF103481">
    <property type="entry name" value="Multidrug resistance efflux transporter EmrE"/>
    <property type="match status" value="2"/>
</dbReference>
<dbReference type="Proteomes" id="UP000011740">
    <property type="component" value="Unassembled WGS sequence"/>
</dbReference>
<comment type="subcellular location">
    <subcellularLocation>
        <location evidence="1">Membrane</location>
        <topology evidence="1">Multi-pass membrane protein</topology>
    </subcellularLocation>
</comment>
<feature type="compositionally biased region" description="Low complexity" evidence="6">
    <location>
        <begin position="8"/>
        <end position="23"/>
    </location>
</feature>
<comment type="caution">
    <text evidence="9">The sequence shown here is derived from an EMBL/GenBank/DDBJ whole genome shotgun (WGS) entry which is preliminary data.</text>
</comment>
<feature type="transmembrane region" description="Helical" evidence="7">
    <location>
        <begin position="128"/>
        <end position="148"/>
    </location>
</feature>
<evidence type="ECO:0000256" key="7">
    <source>
        <dbReference type="SAM" id="Phobius"/>
    </source>
</evidence>
<organism evidence="9 10">
    <name type="scientific">Streptomyces mobaraensis (strain ATCC 29032 / DSM 40847 / JCM 4168 / NBRC 13819 / NCIMB 11159 / IPCR 16-22)</name>
    <dbReference type="NCBI Taxonomy" id="1223523"/>
    <lineage>
        <taxon>Bacteria</taxon>
        <taxon>Bacillati</taxon>
        <taxon>Actinomycetota</taxon>
        <taxon>Actinomycetes</taxon>
        <taxon>Kitasatosporales</taxon>
        <taxon>Streptomycetaceae</taxon>
        <taxon>Streptomyces</taxon>
    </lineage>
</organism>
<evidence type="ECO:0000259" key="8">
    <source>
        <dbReference type="Pfam" id="PF00892"/>
    </source>
</evidence>
<feature type="transmembrane region" description="Helical" evidence="7">
    <location>
        <begin position="180"/>
        <end position="199"/>
    </location>
</feature>
<evidence type="ECO:0000256" key="5">
    <source>
        <dbReference type="ARBA" id="ARBA00023136"/>
    </source>
</evidence>
<reference evidence="9 10" key="1">
    <citation type="journal article" date="2013" name="Genome Announc.">
        <title>Whole-Genome Shotgun Assembly and Analysis of the Genome of Streptomyces mobaraensis DSM 40847, a Strain for Industrial Production of Microbial Transglutaminase.</title>
        <authorList>
            <person name="Yang H."/>
            <person name="He T."/>
            <person name="Wu W."/>
            <person name="Zhu W."/>
            <person name="Lu B."/>
            <person name="Sun W."/>
        </authorList>
    </citation>
    <scope>NUCLEOTIDE SEQUENCE [LARGE SCALE GENOMIC DNA]</scope>
    <source>
        <strain evidence="9 10">DSM 40847</strain>
    </source>
</reference>
<dbReference type="EMBL" id="AORZ01000001">
    <property type="protein sequence ID" value="EMF02636.1"/>
    <property type="molecule type" value="Genomic_DNA"/>
</dbReference>
<evidence type="ECO:0000256" key="3">
    <source>
        <dbReference type="ARBA" id="ARBA00022692"/>
    </source>
</evidence>
<dbReference type="eggNOG" id="COG0697">
    <property type="taxonomic scope" value="Bacteria"/>
</dbReference>
<dbReference type="InterPro" id="IPR050638">
    <property type="entry name" value="AA-Vitamin_Transporters"/>
</dbReference>
<name>M3CFV1_STRM1</name>
<evidence type="ECO:0000256" key="6">
    <source>
        <dbReference type="SAM" id="MobiDB-lite"/>
    </source>
</evidence>
<dbReference type="GO" id="GO:0016020">
    <property type="term" value="C:membrane"/>
    <property type="evidence" value="ECO:0007669"/>
    <property type="project" value="UniProtKB-SubCell"/>
</dbReference>
<dbReference type="InterPro" id="IPR000620">
    <property type="entry name" value="EamA_dom"/>
</dbReference>
<keyword evidence="5 7" id="KW-0472">Membrane</keyword>
<dbReference type="PANTHER" id="PTHR32322">
    <property type="entry name" value="INNER MEMBRANE TRANSPORTER"/>
    <property type="match status" value="1"/>
</dbReference>
<feature type="transmembrane region" description="Helical" evidence="7">
    <location>
        <begin position="298"/>
        <end position="318"/>
    </location>
</feature>
<evidence type="ECO:0000256" key="1">
    <source>
        <dbReference type="ARBA" id="ARBA00004141"/>
    </source>
</evidence>
<comment type="similarity">
    <text evidence="2">Belongs to the EamA transporter family.</text>
</comment>
<dbReference type="Pfam" id="PF00892">
    <property type="entry name" value="EamA"/>
    <property type="match status" value="2"/>
</dbReference>
<keyword evidence="3 7" id="KW-0812">Transmembrane</keyword>
<feature type="transmembrane region" description="Helical" evidence="7">
    <location>
        <begin position="243"/>
        <end position="261"/>
    </location>
</feature>
<feature type="domain" description="EamA" evidence="8">
    <location>
        <begin position="181"/>
        <end position="312"/>
    </location>
</feature>
<dbReference type="AlphaFoldDB" id="M3CFV1"/>
<dbReference type="InterPro" id="IPR037185">
    <property type="entry name" value="EmrE-like"/>
</dbReference>
<gene>
    <name evidence="9" type="ORF">H340_00535</name>
</gene>
<dbReference type="PANTHER" id="PTHR32322:SF2">
    <property type="entry name" value="EAMA DOMAIN-CONTAINING PROTEIN"/>
    <property type="match status" value="1"/>
</dbReference>
<feature type="region of interest" description="Disordered" evidence="6">
    <location>
        <begin position="1"/>
        <end position="38"/>
    </location>
</feature>
<feature type="transmembrane region" description="Helical" evidence="7">
    <location>
        <begin position="211"/>
        <end position="231"/>
    </location>
</feature>
<feature type="transmembrane region" description="Helical" evidence="7">
    <location>
        <begin position="155"/>
        <end position="174"/>
    </location>
</feature>
<feature type="transmembrane region" description="Helical" evidence="7">
    <location>
        <begin position="273"/>
        <end position="292"/>
    </location>
</feature>
<evidence type="ECO:0000313" key="10">
    <source>
        <dbReference type="Proteomes" id="UP000011740"/>
    </source>
</evidence>
<accession>M3CFV1</accession>
<feature type="domain" description="EamA" evidence="8">
    <location>
        <begin position="45"/>
        <end position="171"/>
    </location>
</feature>
<evidence type="ECO:0000313" key="9">
    <source>
        <dbReference type="EMBL" id="EMF02636.1"/>
    </source>
</evidence>
<evidence type="ECO:0000256" key="2">
    <source>
        <dbReference type="ARBA" id="ARBA00007362"/>
    </source>
</evidence>